<reference evidence="1 2" key="1">
    <citation type="submission" date="2016-04" db="EMBL/GenBank/DDBJ databases">
        <authorList>
            <person name="Evans L.H."/>
            <person name="Alamgir A."/>
            <person name="Owens N."/>
            <person name="Weber N.D."/>
            <person name="Virtaneva K."/>
            <person name="Barbian K."/>
            <person name="Babar A."/>
            <person name="Rosenke K."/>
        </authorList>
    </citation>
    <scope>NUCLEOTIDE SEQUENCE [LARGE SCALE GENOMIC DNA]</scope>
    <source>
        <strain evidence="1 2">IFM 0406</strain>
    </source>
</reference>
<evidence type="ECO:0000313" key="2">
    <source>
        <dbReference type="Proteomes" id="UP000076512"/>
    </source>
</evidence>
<protein>
    <submittedName>
        <fullName evidence="1">Uncharacterized protein</fullName>
    </submittedName>
</protein>
<organism evidence="1 2">
    <name type="scientific">Nocardia terpenica</name>
    <dbReference type="NCBI Taxonomy" id="455432"/>
    <lineage>
        <taxon>Bacteria</taxon>
        <taxon>Bacillati</taxon>
        <taxon>Actinomycetota</taxon>
        <taxon>Actinomycetes</taxon>
        <taxon>Mycobacteriales</taxon>
        <taxon>Nocardiaceae</taxon>
        <taxon>Nocardia</taxon>
    </lineage>
</organism>
<sequence length="110" mass="12575">MTKNNNVHTELVAEVEKHNTDDLIETLGFFNRWGNLTNAQRLARSILHRLGVLWEADDVAYAVIVPTLRARHPEINAAYKAWKGDSSTRTAEEVVIAAARELPTEQRRRR</sequence>
<dbReference type="RefSeq" id="WP_067579507.1">
    <property type="nucleotide sequence ID" value="NZ_JABMCZ010000002.1"/>
</dbReference>
<dbReference type="EMBL" id="LWGR01000021">
    <property type="protein sequence ID" value="KZM68154.1"/>
    <property type="molecule type" value="Genomic_DNA"/>
</dbReference>
<keyword evidence="2" id="KW-1185">Reference proteome</keyword>
<accession>A0A164H2W3</accession>
<proteinExistence type="predicted"/>
<dbReference type="Proteomes" id="UP000076512">
    <property type="component" value="Unassembled WGS sequence"/>
</dbReference>
<gene>
    <name evidence="1" type="ORF">AWN90_09440</name>
</gene>
<name>A0A164H2W3_9NOCA</name>
<dbReference type="AlphaFoldDB" id="A0A164H2W3"/>
<evidence type="ECO:0000313" key="1">
    <source>
        <dbReference type="EMBL" id="KZM68154.1"/>
    </source>
</evidence>
<comment type="caution">
    <text evidence="1">The sequence shown here is derived from an EMBL/GenBank/DDBJ whole genome shotgun (WGS) entry which is preliminary data.</text>
</comment>